<dbReference type="AlphaFoldDB" id="F9PER2"/>
<protein>
    <submittedName>
        <fullName evidence="1">Uncharacterized protein</fullName>
    </submittedName>
</protein>
<dbReference type="EMBL" id="AFUQ01000012">
    <property type="protein sequence ID" value="EGV11858.1"/>
    <property type="molecule type" value="Genomic_DNA"/>
</dbReference>
<comment type="caution">
    <text evidence="1">The sequence shown here is derived from an EMBL/GenBank/DDBJ whole genome shotgun (WGS) entry which is preliminary data.</text>
</comment>
<gene>
    <name evidence="1" type="ORF">HMPREF1124_1947</name>
</gene>
<organism evidence="1 2">
    <name type="scientific">Streptococcus infantis X</name>
    <dbReference type="NCBI Taxonomy" id="997830"/>
    <lineage>
        <taxon>Bacteria</taxon>
        <taxon>Bacillati</taxon>
        <taxon>Bacillota</taxon>
        <taxon>Bacilli</taxon>
        <taxon>Lactobacillales</taxon>
        <taxon>Streptococcaceae</taxon>
        <taxon>Streptococcus</taxon>
    </lineage>
</organism>
<reference evidence="1 2" key="1">
    <citation type="submission" date="2011-07" db="EMBL/GenBank/DDBJ databases">
        <authorList>
            <person name="Harkins D.M."/>
            <person name="Madupu R."/>
            <person name="Durkin A.S."/>
            <person name="Torralba M."/>
            <person name="Methe B."/>
            <person name="Sutton G.G."/>
            <person name="Nelson K.E."/>
        </authorList>
    </citation>
    <scope>NUCLEOTIDE SEQUENCE [LARGE SCALE GENOMIC DNA]</scope>
    <source>
        <strain evidence="1 2">X</strain>
    </source>
</reference>
<accession>F9PER2</accession>
<proteinExistence type="predicted"/>
<evidence type="ECO:0000313" key="2">
    <source>
        <dbReference type="Proteomes" id="UP000003399"/>
    </source>
</evidence>
<name>F9PER2_9STRE</name>
<sequence>MDQKGKVFSFSIIFYLNYGTMKSVILIRNEIDVYEKIQ</sequence>
<evidence type="ECO:0000313" key="1">
    <source>
        <dbReference type="EMBL" id="EGV11858.1"/>
    </source>
</evidence>
<dbReference type="Proteomes" id="UP000003399">
    <property type="component" value="Unassembled WGS sequence"/>
</dbReference>